<feature type="chain" id="PRO_5045848676" description="DUF4340 domain-containing protein" evidence="1">
    <location>
        <begin position="31"/>
        <end position="204"/>
    </location>
</feature>
<gene>
    <name evidence="2" type="ORF">ACFOEX_12280</name>
</gene>
<evidence type="ECO:0000256" key="1">
    <source>
        <dbReference type="SAM" id="SignalP"/>
    </source>
</evidence>
<dbReference type="EMBL" id="JBHRUV010000080">
    <property type="protein sequence ID" value="MFC3267123.1"/>
    <property type="molecule type" value="Genomic_DNA"/>
</dbReference>
<comment type="caution">
    <text evidence="2">The sequence shown here is derived from an EMBL/GenBank/DDBJ whole genome shotgun (WGS) entry which is preliminary data.</text>
</comment>
<dbReference type="PROSITE" id="PS51318">
    <property type="entry name" value="TAT"/>
    <property type="match status" value="1"/>
</dbReference>
<organism evidence="2 3">
    <name type="scientific">Camelimonas abortus</name>
    <dbReference type="NCBI Taxonomy" id="1017184"/>
    <lineage>
        <taxon>Bacteria</taxon>
        <taxon>Pseudomonadati</taxon>
        <taxon>Pseudomonadota</taxon>
        <taxon>Alphaproteobacteria</taxon>
        <taxon>Hyphomicrobiales</taxon>
        <taxon>Chelatococcaceae</taxon>
        <taxon>Camelimonas</taxon>
    </lineage>
</organism>
<evidence type="ECO:0008006" key="4">
    <source>
        <dbReference type="Google" id="ProtNLM"/>
    </source>
</evidence>
<dbReference type="RefSeq" id="WP_376830381.1">
    <property type="nucleotide sequence ID" value="NZ_JBHLWR010000006.1"/>
</dbReference>
<accession>A0ABV7LIY1</accession>
<reference evidence="3" key="1">
    <citation type="journal article" date="2019" name="Int. J. Syst. Evol. Microbiol.">
        <title>The Global Catalogue of Microorganisms (GCM) 10K type strain sequencing project: providing services to taxonomists for standard genome sequencing and annotation.</title>
        <authorList>
            <consortium name="The Broad Institute Genomics Platform"/>
            <consortium name="The Broad Institute Genome Sequencing Center for Infectious Disease"/>
            <person name="Wu L."/>
            <person name="Ma J."/>
        </authorList>
    </citation>
    <scope>NUCLEOTIDE SEQUENCE [LARGE SCALE GENOMIC DNA]</scope>
    <source>
        <strain evidence="3">CCM 7941</strain>
    </source>
</reference>
<evidence type="ECO:0000313" key="3">
    <source>
        <dbReference type="Proteomes" id="UP001595536"/>
    </source>
</evidence>
<feature type="signal peptide" evidence="1">
    <location>
        <begin position="1"/>
        <end position="30"/>
    </location>
</feature>
<dbReference type="Proteomes" id="UP001595536">
    <property type="component" value="Unassembled WGS sequence"/>
</dbReference>
<protein>
    <recommendedName>
        <fullName evidence="4">DUF4340 domain-containing protein</fullName>
    </recommendedName>
</protein>
<keyword evidence="3" id="KW-1185">Reference proteome</keyword>
<dbReference type="InterPro" id="IPR006311">
    <property type="entry name" value="TAT_signal"/>
</dbReference>
<name>A0ABV7LIY1_9HYPH</name>
<keyword evidence="1" id="KW-0732">Signal</keyword>
<evidence type="ECO:0000313" key="2">
    <source>
        <dbReference type="EMBL" id="MFC3267123.1"/>
    </source>
</evidence>
<sequence>MNMSRRSLIAMTMAGALCAGMAVSVPAVQAAGAGAPKQVDVRGLGAVDVESLELRIVKVDLATRTLVVEKAGRQWRVVVPEDVGSINGLRPRDKLYVNRVEGALVSVAPPKSGKPDVVYETARDDGLFNGLPARWLLRKVIATVRFQKLDQAKGEVTYDGPEGKRTIRVIDPAVMTALAKLKKGELVTFTFTQATEYVVQPRRI</sequence>
<proteinExistence type="predicted"/>